<comment type="caution">
    <text evidence="2">The sequence shown here is derived from an EMBL/GenBank/DDBJ whole genome shotgun (WGS) entry which is preliminary data.</text>
</comment>
<dbReference type="Proteomes" id="UP000823388">
    <property type="component" value="Chromosome 6N"/>
</dbReference>
<keyword evidence="3" id="KW-1185">Reference proteome</keyword>
<feature type="transmembrane region" description="Helical" evidence="1">
    <location>
        <begin position="44"/>
        <end position="64"/>
    </location>
</feature>
<name>A0A8T0QVS8_PANVG</name>
<feature type="non-terminal residue" evidence="2">
    <location>
        <position position="1"/>
    </location>
</feature>
<keyword evidence="1" id="KW-0812">Transmembrane</keyword>
<dbReference type="AlphaFoldDB" id="A0A8T0QVS8"/>
<feature type="transmembrane region" description="Helical" evidence="1">
    <location>
        <begin position="113"/>
        <end position="133"/>
    </location>
</feature>
<protein>
    <submittedName>
        <fullName evidence="2">Uncharacterized protein</fullName>
    </submittedName>
</protein>
<evidence type="ECO:0000313" key="2">
    <source>
        <dbReference type="EMBL" id="KAG2577170.1"/>
    </source>
</evidence>
<evidence type="ECO:0000256" key="1">
    <source>
        <dbReference type="SAM" id="Phobius"/>
    </source>
</evidence>
<dbReference type="EMBL" id="CM029048">
    <property type="protein sequence ID" value="KAG2577170.1"/>
    <property type="molecule type" value="Genomic_DNA"/>
</dbReference>
<keyword evidence="1" id="KW-1133">Transmembrane helix</keyword>
<accession>A0A8T0QVS8</accession>
<evidence type="ECO:0000313" key="3">
    <source>
        <dbReference type="Proteomes" id="UP000823388"/>
    </source>
</evidence>
<proteinExistence type="predicted"/>
<keyword evidence="1" id="KW-0472">Membrane</keyword>
<feature type="transmembrane region" description="Helical" evidence="1">
    <location>
        <begin position="90"/>
        <end position="107"/>
    </location>
</feature>
<sequence length="135" mass="12873">DGTGAATTPMSARGGGKATATGRIVLLLAVSAGINFSGGGGGGFGLLLSFAGVLAGANIIAGGVRMADDPAPPTGPAVFAGARAPARRKLAVLGMILASSAAMAVAGEARPALCFGTLALLLLALSLTTIEVLGE</sequence>
<gene>
    <name evidence="2" type="ORF">PVAP13_6NG085500</name>
</gene>
<reference evidence="2 3" key="1">
    <citation type="submission" date="2020-05" db="EMBL/GenBank/DDBJ databases">
        <title>WGS assembly of Panicum virgatum.</title>
        <authorList>
            <person name="Lovell J.T."/>
            <person name="Jenkins J."/>
            <person name="Shu S."/>
            <person name="Juenger T.E."/>
            <person name="Schmutz J."/>
        </authorList>
    </citation>
    <scope>NUCLEOTIDE SEQUENCE [LARGE SCALE GENOMIC DNA]</scope>
    <source>
        <strain evidence="3">cv. AP13</strain>
    </source>
</reference>
<organism evidence="2 3">
    <name type="scientific">Panicum virgatum</name>
    <name type="common">Blackwell switchgrass</name>
    <dbReference type="NCBI Taxonomy" id="38727"/>
    <lineage>
        <taxon>Eukaryota</taxon>
        <taxon>Viridiplantae</taxon>
        <taxon>Streptophyta</taxon>
        <taxon>Embryophyta</taxon>
        <taxon>Tracheophyta</taxon>
        <taxon>Spermatophyta</taxon>
        <taxon>Magnoliopsida</taxon>
        <taxon>Liliopsida</taxon>
        <taxon>Poales</taxon>
        <taxon>Poaceae</taxon>
        <taxon>PACMAD clade</taxon>
        <taxon>Panicoideae</taxon>
        <taxon>Panicodae</taxon>
        <taxon>Paniceae</taxon>
        <taxon>Panicinae</taxon>
        <taxon>Panicum</taxon>
        <taxon>Panicum sect. Hiantes</taxon>
    </lineage>
</organism>